<feature type="compositionally biased region" description="Basic and acidic residues" evidence="1">
    <location>
        <begin position="78"/>
        <end position="111"/>
    </location>
</feature>
<keyword evidence="3" id="KW-1185">Reference proteome</keyword>
<name>A0ABQ8U9L3_9EUKA</name>
<sequence>MDVTFVRFLLGGVLTPKGHEYLEETIERAKDAYCAAQQQDDVTVKPAGWFRERLERFVPPFLESWKTIRKFLNPPEAAKPKPPEPQPHRVEATSPAEFEKPPAPEDKDKGQKLAGDFQTVLLRPEEGDPCRPATAITATTTTRSGIERECNPAGKSP</sequence>
<evidence type="ECO:0000313" key="3">
    <source>
        <dbReference type="Proteomes" id="UP001141327"/>
    </source>
</evidence>
<accession>A0ABQ8U9L3</accession>
<feature type="region of interest" description="Disordered" evidence="1">
    <location>
        <begin position="73"/>
        <end position="157"/>
    </location>
</feature>
<reference evidence="2" key="1">
    <citation type="journal article" date="2022" name="bioRxiv">
        <title>Genomics of Preaxostyla Flagellates Illuminates Evolutionary Transitions and the Path Towards Mitochondrial Loss.</title>
        <authorList>
            <person name="Novak L.V.F."/>
            <person name="Treitli S.C."/>
            <person name="Pyrih J."/>
            <person name="Halakuc P."/>
            <person name="Pipaliya S.V."/>
            <person name="Vacek V."/>
            <person name="Brzon O."/>
            <person name="Soukal P."/>
            <person name="Eme L."/>
            <person name="Dacks J.B."/>
            <person name="Karnkowska A."/>
            <person name="Elias M."/>
            <person name="Hampl V."/>
        </authorList>
    </citation>
    <scope>NUCLEOTIDE SEQUENCE</scope>
    <source>
        <strain evidence="2">RCP-MX</strain>
    </source>
</reference>
<evidence type="ECO:0000313" key="2">
    <source>
        <dbReference type="EMBL" id="KAJ4456009.1"/>
    </source>
</evidence>
<feature type="compositionally biased region" description="Low complexity" evidence="1">
    <location>
        <begin position="133"/>
        <end position="142"/>
    </location>
</feature>
<protein>
    <submittedName>
        <fullName evidence="2">Uncharacterized protein</fullName>
    </submittedName>
</protein>
<comment type="caution">
    <text evidence="2">The sequence shown here is derived from an EMBL/GenBank/DDBJ whole genome shotgun (WGS) entry which is preliminary data.</text>
</comment>
<dbReference type="EMBL" id="JAPMOS010000085">
    <property type="protein sequence ID" value="KAJ4456009.1"/>
    <property type="molecule type" value="Genomic_DNA"/>
</dbReference>
<organism evidence="2 3">
    <name type="scientific">Paratrimastix pyriformis</name>
    <dbReference type="NCBI Taxonomy" id="342808"/>
    <lineage>
        <taxon>Eukaryota</taxon>
        <taxon>Metamonada</taxon>
        <taxon>Preaxostyla</taxon>
        <taxon>Paratrimastigidae</taxon>
        <taxon>Paratrimastix</taxon>
    </lineage>
</organism>
<gene>
    <name evidence="2" type="ORF">PAPYR_8915</name>
</gene>
<evidence type="ECO:0000256" key="1">
    <source>
        <dbReference type="SAM" id="MobiDB-lite"/>
    </source>
</evidence>
<proteinExistence type="predicted"/>
<dbReference type="Proteomes" id="UP001141327">
    <property type="component" value="Unassembled WGS sequence"/>
</dbReference>